<gene>
    <name evidence="3" type="ORF">R1flu_027571</name>
</gene>
<accession>A0ABD1XN82</accession>
<evidence type="ECO:0000256" key="2">
    <source>
        <dbReference type="SAM" id="Phobius"/>
    </source>
</evidence>
<reference evidence="3 4" key="1">
    <citation type="submission" date="2024-09" db="EMBL/GenBank/DDBJ databases">
        <title>Chromosome-scale assembly of Riccia fluitans.</title>
        <authorList>
            <person name="Paukszto L."/>
            <person name="Sawicki J."/>
            <person name="Karawczyk K."/>
            <person name="Piernik-Szablinska J."/>
            <person name="Szczecinska M."/>
            <person name="Mazdziarz M."/>
        </authorList>
    </citation>
    <scope>NUCLEOTIDE SEQUENCE [LARGE SCALE GENOMIC DNA]</scope>
    <source>
        <strain evidence="3">Rf_01</strain>
        <tissue evidence="3">Aerial parts of the thallus</tissue>
    </source>
</reference>
<dbReference type="Proteomes" id="UP001605036">
    <property type="component" value="Unassembled WGS sequence"/>
</dbReference>
<protein>
    <submittedName>
        <fullName evidence="3">Uncharacterized protein</fullName>
    </submittedName>
</protein>
<comment type="caution">
    <text evidence="3">The sequence shown here is derived from an EMBL/GenBank/DDBJ whole genome shotgun (WGS) entry which is preliminary data.</text>
</comment>
<evidence type="ECO:0000256" key="1">
    <source>
        <dbReference type="SAM" id="MobiDB-lite"/>
    </source>
</evidence>
<keyword evidence="4" id="KW-1185">Reference proteome</keyword>
<feature type="compositionally biased region" description="Low complexity" evidence="1">
    <location>
        <begin position="479"/>
        <end position="491"/>
    </location>
</feature>
<sequence length="605" mass="65745">MFKDILYLILQKIRARQLLQSPLTPPTVTSVPPPYVDPSPYGQLTPGIIDNSTAEDVSLPTITGPSAFSIQNVSVYLTGVLLPGFSVQPPSLIPANTSGYEIVLQVDFGSMLINLPSALLSTVKHQVAVGNFWIGIPDDEWNLNPYAWVPGAGIQFAGTIDECNDALKTLSYGKGLGNGKKSKTVLTMICYPMVNGEPFTVAKALKSCTMDIEGAGAWFTIFQYTKLFYTTSVGVLGMGLSFLIILCCILGCCVCYQNRKERLFLKNQVFVKAEDALYDETRVFNPFWIPSAAVKVGDDQFIITPNPKFHQQLQSEHITRMHSIGRDGDLDAMQFLAAAAAAASTDGDPNTTSEERTVEEDSVSTGATSSLGPPRPSHPSRSTSRTSRTSRMSFPKSTRFAVKADSSTPAADLMDPAADATDGSVSRRTSLNSSPSISKSTRFSIKDDSPTTTADSEDSSTDETDGSSSNRSSSRRTSRTSTSKSISTPKSDTSESKRFSVEDNSGTATAVSEDPAAGRQNPHDFLSKMIQRSLQAVRLMAPTNGTKRRSKIFKTLFKAKKDCMRHPYSSESCGQIIGVTLVRRDLFVLGRKEQNVNCNPFRKEP</sequence>
<organism evidence="3 4">
    <name type="scientific">Riccia fluitans</name>
    <dbReference type="NCBI Taxonomy" id="41844"/>
    <lineage>
        <taxon>Eukaryota</taxon>
        <taxon>Viridiplantae</taxon>
        <taxon>Streptophyta</taxon>
        <taxon>Embryophyta</taxon>
        <taxon>Marchantiophyta</taxon>
        <taxon>Marchantiopsida</taxon>
        <taxon>Marchantiidae</taxon>
        <taxon>Marchantiales</taxon>
        <taxon>Ricciaceae</taxon>
        <taxon>Riccia</taxon>
    </lineage>
</organism>
<dbReference type="EMBL" id="JBHFFA010000008">
    <property type="protein sequence ID" value="KAL2608998.1"/>
    <property type="molecule type" value="Genomic_DNA"/>
</dbReference>
<feature type="compositionally biased region" description="Low complexity" evidence="1">
    <location>
        <begin position="379"/>
        <end position="395"/>
    </location>
</feature>
<feature type="compositionally biased region" description="Basic and acidic residues" evidence="1">
    <location>
        <begin position="492"/>
        <end position="501"/>
    </location>
</feature>
<keyword evidence="2" id="KW-0812">Transmembrane</keyword>
<feature type="compositionally biased region" description="Low complexity" evidence="1">
    <location>
        <begin position="408"/>
        <end position="422"/>
    </location>
</feature>
<name>A0ABD1XN82_9MARC</name>
<feature type="region of interest" description="Disordered" evidence="1">
    <location>
        <begin position="341"/>
        <end position="522"/>
    </location>
</feature>
<feature type="compositionally biased region" description="Acidic residues" evidence="1">
    <location>
        <begin position="455"/>
        <end position="465"/>
    </location>
</feature>
<keyword evidence="2" id="KW-1133">Transmembrane helix</keyword>
<feature type="compositionally biased region" description="Polar residues" evidence="1">
    <location>
        <begin position="423"/>
        <end position="443"/>
    </location>
</feature>
<dbReference type="AlphaFoldDB" id="A0ABD1XN82"/>
<evidence type="ECO:0000313" key="3">
    <source>
        <dbReference type="EMBL" id="KAL2608998.1"/>
    </source>
</evidence>
<proteinExistence type="predicted"/>
<feature type="transmembrane region" description="Helical" evidence="2">
    <location>
        <begin position="233"/>
        <end position="256"/>
    </location>
</feature>
<evidence type="ECO:0000313" key="4">
    <source>
        <dbReference type="Proteomes" id="UP001605036"/>
    </source>
</evidence>
<keyword evidence="2" id="KW-0472">Membrane</keyword>